<feature type="region of interest" description="Disordered" evidence="1">
    <location>
        <begin position="21"/>
        <end position="80"/>
    </location>
</feature>
<dbReference type="GeneID" id="105366039"/>
<evidence type="ECO:0000256" key="1">
    <source>
        <dbReference type="SAM" id="MobiDB-lite"/>
    </source>
</evidence>
<reference evidence="4" key="1">
    <citation type="submission" date="2025-08" db="UniProtKB">
        <authorList>
            <consortium name="RefSeq"/>
        </authorList>
    </citation>
    <scope>IDENTIFICATION</scope>
</reference>
<organism evidence="3 4">
    <name type="scientific">Ceratosolen solmsi marchali</name>
    <dbReference type="NCBI Taxonomy" id="326594"/>
    <lineage>
        <taxon>Eukaryota</taxon>
        <taxon>Metazoa</taxon>
        <taxon>Ecdysozoa</taxon>
        <taxon>Arthropoda</taxon>
        <taxon>Hexapoda</taxon>
        <taxon>Insecta</taxon>
        <taxon>Pterygota</taxon>
        <taxon>Neoptera</taxon>
        <taxon>Endopterygota</taxon>
        <taxon>Hymenoptera</taxon>
        <taxon>Apocrita</taxon>
        <taxon>Proctotrupomorpha</taxon>
        <taxon>Chalcidoidea</taxon>
        <taxon>Agaonidae</taxon>
        <taxon>Agaoninae</taxon>
        <taxon>Ceratosolen</taxon>
    </lineage>
</organism>
<dbReference type="PROSITE" id="PS50132">
    <property type="entry name" value="RGS"/>
    <property type="match status" value="1"/>
</dbReference>
<dbReference type="RefSeq" id="XP_011502649.1">
    <property type="nucleotide sequence ID" value="XM_011504347.1"/>
</dbReference>
<gene>
    <name evidence="4" type="primary">LOC105366039</name>
</gene>
<dbReference type="Pfam" id="PF00615">
    <property type="entry name" value="RGS"/>
    <property type="match status" value="1"/>
</dbReference>
<dbReference type="InterPro" id="IPR044926">
    <property type="entry name" value="RGS_subdomain_2"/>
</dbReference>
<dbReference type="InterPro" id="IPR036305">
    <property type="entry name" value="RGS_sf"/>
</dbReference>
<dbReference type="AlphaFoldDB" id="A0AAJ7DZZ7"/>
<feature type="domain" description="RGS" evidence="2">
    <location>
        <begin position="169"/>
        <end position="285"/>
    </location>
</feature>
<feature type="compositionally biased region" description="Gly residues" evidence="1">
    <location>
        <begin position="22"/>
        <end position="39"/>
    </location>
</feature>
<sequence length="323" mass="34106">MIEMSSGIGATAMGIGVSHGSAGSGGGGGGVSDSSGGGCRLRAQSQSQASTGSSNQQRGSNNSGQPQGQQQQVQQQQRHGVMGRSKKDNCCLCWCCCCSCSNKCLAAVGTGGSGGAASMRPGAGGGLGAGDHGSSAGLVGELATAGAGNGFDGDIGDIGMEEIRSWSSSFDRLMRNPVGRKLFREFLVSEYSDENIAFWLACEQLKRESNPEKIEEKARFIYEDYISIISPKEVSLDSRVREIVNRNMTRPTPHTFDEAQLQIYTLMHRDSYPRFVNSELYQRVARINSGPPSPCIEPGDGTSVTAVSATSSSQPRKPKKSIT</sequence>
<dbReference type="PANTHER" id="PTHR10845:SF192">
    <property type="entry name" value="DOUBLE HIT, ISOFORM B"/>
    <property type="match status" value="1"/>
</dbReference>
<protein>
    <submittedName>
        <fullName evidence="4">Regulator of G-protein signaling 17 isoform X1</fullName>
    </submittedName>
</protein>
<dbReference type="InterPro" id="IPR016137">
    <property type="entry name" value="RGS"/>
</dbReference>
<dbReference type="SUPFAM" id="SSF48097">
    <property type="entry name" value="Regulator of G-protein signaling, RGS"/>
    <property type="match status" value="1"/>
</dbReference>
<evidence type="ECO:0000313" key="4">
    <source>
        <dbReference type="RefSeq" id="XP_011502649.1"/>
    </source>
</evidence>
<dbReference type="Gene3D" id="1.10.167.10">
    <property type="entry name" value="Regulator of G-protein Signalling 4, domain 2"/>
    <property type="match status" value="1"/>
</dbReference>
<dbReference type="CDD" id="cd08718">
    <property type="entry name" value="RGS_RZ-like"/>
    <property type="match status" value="1"/>
</dbReference>
<evidence type="ECO:0000259" key="2">
    <source>
        <dbReference type="PROSITE" id="PS50132"/>
    </source>
</evidence>
<dbReference type="PRINTS" id="PR01301">
    <property type="entry name" value="RGSPROTEIN"/>
</dbReference>
<dbReference type="Proteomes" id="UP000695007">
    <property type="component" value="Unplaced"/>
</dbReference>
<dbReference type="PANTHER" id="PTHR10845">
    <property type="entry name" value="REGULATOR OF G PROTEIN SIGNALING"/>
    <property type="match status" value="1"/>
</dbReference>
<dbReference type="KEGG" id="csol:105366039"/>
<dbReference type="SMART" id="SM00315">
    <property type="entry name" value="RGS"/>
    <property type="match status" value="1"/>
</dbReference>
<dbReference type="CTD" id="37037"/>
<dbReference type="FunFam" id="1.10.167.10:FF:000001">
    <property type="entry name" value="Putative regulator of g-protein signaling 12"/>
    <property type="match status" value="1"/>
</dbReference>
<evidence type="ECO:0000313" key="3">
    <source>
        <dbReference type="Proteomes" id="UP000695007"/>
    </source>
</evidence>
<feature type="compositionally biased region" description="Low complexity" evidence="1">
    <location>
        <begin position="44"/>
        <end position="77"/>
    </location>
</feature>
<accession>A0AAJ7DZZ7</accession>
<keyword evidence="3" id="KW-1185">Reference proteome</keyword>
<name>A0AAJ7DZZ7_9HYME</name>
<feature type="region of interest" description="Disordered" evidence="1">
    <location>
        <begin position="290"/>
        <end position="323"/>
    </location>
</feature>
<proteinExistence type="predicted"/>
<feature type="compositionally biased region" description="Low complexity" evidence="1">
    <location>
        <begin position="302"/>
        <end position="313"/>
    </location>
</feature>